<evidence type="ECO:0000313" key="4">
    <source>
        <dbReference type="Proteomes" id="UP001195483"/>
    </source>
</evidence>
<feature type="transmembrane region" description="Helical" evidence="2">
    <location>
        <begin position="92"/>
        <end position="113"/>
    </location>
</feature>
<feature type="region of interest" description="Disordered" evidence="1">
    <location>
        <begin position="262"/>
        <end position="283"/>
    </location>
</feature>
<evidence type="ECO:0008006" key="5">
    <source>
        <dbReference type="Google" id="ProtNLM"/>
    </source>
</evidence>
<feature type="transmembrane region" description="Helical" evidence="2">
    <location>
        <begin position="173"/>
        <end position="194"/>
    </location>
</feature>
<dbReference type="EMBL" id="JAEAOA010001877">
    <property type="protein sequence ID" value="KAK3593296.1"/>
    <property type="molecule type" value="Genomic_DNA"/>
</dbReference>
<dbReference type="AlphaFoldDB" id="A0AAE0VX29"/>
<reference evidence="3" key="2">
    <citation type="journal article" date="2021" name="Genome Biol. Evol.">
        <title>Developing a high-quality reference genome for a parasitic bivalve with doubly uniparental inheritance (Bivalvia: Unionida).</title>
        <authorList>
            <person name="Smith C.H."/>
        </authorList>
    </citation>
    <scope>NUCLEOTIDE SEQUENCE</scope>
    <source>
        <strain evidence="3">CHS0354</strain>
        <tissue evidence="3">Mantle</tissue>
    </source>
</reference>
<keyword evidence="2" id="KW-1133">Transmembrane helix</keyword>
<feature type="transmembrane region" description="Helical" evidence="2">
    <location>
        <begin position="7"/>
        <end position="29"/>
    </location>
</feature>
<keyword evidence="2" id="KW-0812">Transmembrane</keyword>
<evidence type="ECO:0000256" key="2">
    <source>
        <dbReference type="SAM" id="Phobius"/>
    </source>
</evidence>
<accession>A0AAE0VX29</accession>
<keyword evidence="4" id="KW-1185">Reference proteome</keyword>
<feature type="transmembrane region" description="Helical" evidence="2">
    <location>
        <begin position="134"/>
        <end position="153"/>
    </location>
</feature>
<reference evidence="3" key="1">
    <citation type="journal article" date="2021" name="Genome Biol. Evol.">
        <title>A High-Quality Reference Genome for a Parasitic Bivalve with Doubly Uniparental Inheritance (Bivalvia: Unionida).</title>
        <authorList>
            <person name="Smith C.H."/>
        </authorList>
    </citation>
    <scope>NUCLEOTIDE SEQUENCE</scope>
    <source>
        <strain evidence="3">CHS0354</strain>
    </source>
</reference>
<reference evidence="3" key="3">
    <citation type="submission" date="2023-05" db="EMBL/GenBank/DDBJ databases">
        <authorList>
            <person name="Smith C.H."/>
        </authorList>
    </citation>
    <scope>NUCLEOTIDE SEQUENCE</scope>
    <source>
        <strain evidence="3">CHS0354</strain>
        <tissue evidence="3">Mantle</tissue>
    </source>
</reference>
<dbReference type="Proteomes" id="UP001195483">
    <property type="component" value="Unassembled WGS sequence"/>
</dbReference>
<feature type="compositionally biased region" description="Pro residues" evidence="1">
    <location>
        <begin position="273"/>
        <end position="283"/>
    </location>
</feature>
<evidence type="ECO:0000313" key="3">
    <source>
        <dbReference type="EMBL" id="KAK3593296.1"/>
    </source>
</evidence>
<protein>
    <recommendedName>
        <fullName evidence="5">Claudin</fullName>
    </recommendedName>
</protein>
<keyword evidence="2" id="KW-0472">Membrane</keyword>
<sequence length="283" mass="31064">MLKIQCLLHFIIALSTCLMLGGLLVPGYVTLTIQMQTDTSLNVDLYLGVWYGVACQKSNCDVFFSGDVTQKAVNWGKLSNIHWEKIPFVDKWTAFASLITIACGLYCIAAVIFTKRRCCNHDSSSPQRAELIAIAVLLGLNVCLTFVTLMLYFNQYPVELPSTVKEKFQVALLLSSLGSTGAMTAVVLSILLIFKSANGRQQSCSSHISQEETSIPMAASAIAPTNQNDVNSLQSGDTHLRNSQSVDNITTEASGTYQLPLEPFSENHKLEPSAPPPPWWWNP</sequence>
<evidence type="ECO:0000256" key="1">
    <source>
        <dbReference type="SAM" id="MobiDB-lite"/>
    </source>
</evidence>
<name>A0AAE0VX29_9BIVA</name>
<organism evidence="3 4">
    <name type="scientific">Potamilus streckersoni</name>
    <dbReference type="NCBI Taxonomy" id="2493646"/>
    <lineage>
        <taxon>Eukaryota</taxon>
        <taxon>Metazoa</taxon>
        <taxon>Spiralia</taxon>
        <taxon>Lophotrochozoa</taxon>
        <taxon>Mollusca</taxon>
        <taxon>Bivalvia</taxon>
        <taxon>Autobranchia</taxon>
        <taxon>Heteroconchia</taxon>
        <taxon>Palaeoheterodonta</taxon>
        <taxon>Unionida</taxon>
        <taxon>Unionoidea</taxon>
        <taxon>Unionidae</taxon>
        <taxon>Ambleminae</taxon>
        <taxon>Lampsilini</taxon>
        <taxon>Potamilus</taxon>
    </lineage>
</organism>
<proteinExistence type="predicted"/>
<comment type="caution">
    <text evidence="3">The sequence shown here is derived from an EMBL/GenBank/DDBJ whole genome shotgun (WGS) entry which is preliminary data.</text>
</comment>
<gene>
    <name evidence="3" type="ORF">CHS0354_031356</name>
</gene>